<protein>
    <submittedName>
        <fullName evidence="1">Uncharacterized protein</fullName>
    </submittedName>
</protein>
<keyword evidence="2" id="KW-1185">Reference proteome</keyword>
<accession>A0A2I2KL08</accession>
<dbReference type="EMBL" id="FZMO01000043">
    <property type="protein sequence ID" value="SNQ46361.1"/>
    <property type="molecule type" value="Genomic_DNA"/>
</dbReference>
<proteinExistence type="predicted"/>
<gene>
    <name evidence="1" type="ORF">FRACA_1370020</name>
</gene>
<evidence type="ECO:0000313" key="1">
    <source>
        <dbReference type="EMBL" id="SNQ46361.1"/>
    </source>
</evidence>
<reference evidence="1 2" key="1">
    <citation type="submission" date="2017-06" db="EMBL/GenBank/DDBJ databases">
        <authorList>
            <person name="Kim H.J."/>
            <person name="Triplett B.A."/>
        </authorList>
    </citation>
    <scope>NUCLEOTIDE SEQUENCE [LARGE SCALE GENOMIC DNA]</scope>
    <source>
        <strain evidence="1">FRACA_ARgP5</strain>
    </source>
</reference>
<dbReference type="Proteomes" id="UP000234331">
    <property type="component" value="Unassembled WGS sequence"/>
</dbReference>
<sequence length="68" mass="7489">MTNRGPCAQTTGHIGRRIARNATQSLLSELGLIPERQRLKADTYDLFPTGICDLVRRRLGDAPRTPAA</sequence>
<organism evidence="1 2">
    <name type="scientific">Frankia canadensis</name>
    <dbReference type="NCBI Taxonomy" id="1836972"/>
    <lineage>
        <taxon>Bacteria</taxon>
        <taxon>Bacillati</taxon>
        <taxon>Actinomycetota</taxon>
        <taxon>Actinomycetes</taxon>
        <taxon>Frankiales</taxon>
        <taxon>Frankiaceae</taxon>
        <taxon>Frankia</taxon>
    </lineage>
</organism>
<evidence type="ECO:0000313" key="2">
    <source>
        <dbReference type="Proteomes" id="UP000234331"/>
    </source>
</evidence>
<name>A0A2I2KL08_9ACTN</name>
<dbReference type="AlphaFoldDB" id="A0A2I2KL08"/>